<keyword evidence="2" id="KW-1185">Reference proteome</keyword>
<evidence type="ECO:0000313" key="1">
    <source>
        <dbReference type="EMBL" id="GBP45208.1"/>
    </source>
</evidence>
<protein>
    <submittedName>
        <fullName evidence="1">Uncharacterized protein</fullName>
    </submittedName>
</protein>
<organism evidence="1 2">
    <name type="scientific">Eumeta variegata</name>
    <name type="common">Bagworm moth</name>
    <name type="synonym">Eumeta japonica</name>
    <dbReference type="NCBI Taxonomy" id="151549"/>
    <lineage>
        <taxon>Eukaryota</taxon>
        <taxon>Metazoa</taxon>
        <taxon>Ecdysozoa</taxon>
        <taxon>Arthropoda</taxon>
        <taxon>Hexapoda</taxon>
        <taxon>Insecta</taxon>
        <taxon>Pterygota</taxon>
        <taxon>Neoptera</taxon>
        <taxon>Endopterygota</taxon>
        <taxon>Lepidoptera</taxon>
        <taxon>Glossata</taxon>
        <taxon>Ditrysia</taxon>
        <taxon>Tineoidea</taxon>
        <taxon>Psychidae</taxon>
        <taxon>Oiketicinae</taxon>
        <taxon>Eumeta</taxon>
    </lineage>
</organism>
<evidence type="ECO:0000313" key="2">
    <source>
        <dbReference type="Proteomes" id="UP000299102"/>
    </source>
</evidence>
<comment type="caution">
    <text evidence="1">The sequence shown here is derived from an EMBL/GenBank/DDBJ whole genome shotgun (WGS) entry which is preliminary data.</text>
</comment>
<dbReference type="Proteomes" id="UP000299102">
    <property type="component" value="Unassembled WGS sequence"/>
</dbReference>
<gene>
    <name evidence="1" type="ORF">EVAR_25914_1</name>
</gene>
<name>A0A4C1W1M6_EUMVA</name>
<reference evidence="1 2" key="1">
    <citation type="journal article" date="2019" name="Commun. Biol.">
        <title>The bagworm genome reveals a unique fibroin gene that provides high tensile strength.</title>
        <authorList>
            <person name="Kono N."/>
            <person name="Nakamura H."/>
            <person name="Ohtoshi R."/>
            <person name="Tomita M."/>
            <person name="Numata K."/>
            <person name="Arakawa K."/>
        </authorList>
    </citation>
    <scope>NUCLEOTIDE SEQUENCE [LARGE SCALE GENOMIC DNA]</scope>
</reference>
<sequence length="121" mass="13707">MLYAKLQVTDSVFTVTNPKPKDSLFNRCFPIEELPSKQKRGRRKKMARSDCVQRPRVEIRTLRHRECTCSACSARAVITDATCVATSSRTCVVSSPRLDTLRGFVPTSLFVDSAFCYFHVL</sequence>
<proteinExistence type="predicted"/>
<dbReference type="EMBL" id="BGZK01000466">
    <property type="protein sequence ID" value="GBP45208.1"/>
    <property type="molecule type" value="Genomic_DNA"/>
</dbReference>
<accession>A0A4C1W1M6</accession>
<dbReference type="AlphaFoldDB" id="A0A4C1W1M6"/>